<reference evidence="2 3" key="1">
    <citation type="submission" date="2017-10" db="EMBL/GenBank/DDBJ databases">
        <title>Bacillus sp. nov., a halophilic bacterium isolated from a Yangshapao Lake.</title>
        <authorList>
            <person name="Wang H."/>
        </authorList>
    </citation>
    <scope>NUCLEOTIDE SEQUENCE [LARGE SCALE GENOMIC DNA]</scope>
    <source>
        <strain evidence="2 3">YSP-3</strain>
    </source>
</reference>
<name>A0A2W0HQD8_9BACI</name>
<dbReference type="AlphaFoldDB" id="A0A2W0HQD8"/>
<feature type="coiled-coil region" evidence="1">
    <location>
        <begin position="7"/>
        <end position="133"/>
    </location>
</feature>
<keyword evidence="3" id="KW-1185">Reference proteome</keyword>
<sequence>MARPTKRQTILKQMQELRQKVESVHAEYDKAKQTAQQEVKQLTEEIPESESHVHELYRDFTLGIISAEGFEEEQAELDRKKKLLQMSRDKIENVDSLKGEELHRIYMDSQELFAEYEAEKNKMDAEASKAIREARKQYLDEVARIAKPIKDAHRHVIWYGELEVDAGVKKDNYRAYHTSLGASLLTKGPHADDEKRHDVTAQNIEKAFLKRKIAE</sequence>
<organism evidence="2 3">
    <name type="scientific">Alteribacter lacisalsi</name>
    <dbReference type="NCBI Taxonomy" id="2045244"/>
    <lineage>
        <taxon>Bacteria</taxon>
        <taxon>Bacillati</taxon>
        <taxon>Bacillota</taxon>
        <taxon>Bacilli</taxon>
        <taxon>Bacillales</taxon>
        <taxon>Bacillaceae</taxon>
        <taxon>Alteribacter</taxon>
    </lineage>
</organism>
<dbReference type="EMBL" id="PDOF01000001">
    <property type="protein sequence ID" value="PYZ99089.1"/>
    <property type="molecule type" value="Genomic_DNA"/>
</dbReference>
<dbReference type="RefSeq" id="WP_110519549.1">
    <property type="nucleotide sequence ID" value="NZ_PDOF01000001.1"/>
</dbReference>
<keyword evidence="1" id="KW-0175">Coiled coil</keyword>
<dbReference type="Proteomes" id="UP000248066">
    <property type="component" value="Unassembled WGS sequence"/>
</dbReference>
<comment type="caution">
    <text evidence="2">The sequence shown here is derived from an EMBL/GenBank/DDBJ whole genome shotgun (WGS) entry which is preliminary data.</text>
</comment>
<dbReference type="OrthoDB" id="9883783at2"/>
<evidence type="ECO:0000313" key="3">
    <source>
        <dbReference type="Proteomes" id="UP000248066"/>
    </source>
</evidence>
<gene>
    <name evidence="2" type="ORF">CR205_11180</name>
</gene>
<evidence type="ECO:0000313" key="2">
    <source>
        <dbReference type="EMBL" id="PYZ99089.1"/>
    </source>
</evidence>
<accession>A0A2W0HQD8</accession>
<protein>
    <submittedName>
        <fullName evidence="2">Uncharacterized protein</fullName>
    </submittedName>
</protein>
<proteinExistence type="predicted"/>
<evidence type="ECO:0000256" key="1">
    <source>
        <dbReference type="SAM" id="Coils"/>
    </source>
</evidence>